<protein>
    <recommendedName>
        <fullName evidence="4">Superoxide dismutase copper/zinc binding domain-containing protein</fullName>
    </recommendedName>
</protein>
<accession>A0A7S3V900</accession>
<evidence type="ECO:0000256" key="1">
    <source>
        <dbReference type="SAM" id="MobiDB-lite"/>
    </source>
</evidence>
<feature type="compositionally biased region" description="Low complexity" evidence="1">
    <location>
        <begin position="43"/>
        <end position="66"/>
    </location>
</feature>
<dbReference type="Gene3D" id="2.60.40.200">
    <property type="entry name" value="Superoxide dismutase, copper/zinc binding domain"/>
    <property type="match status" value="1"/>
</dbReference>
<organism evidence="3">
    <name type="scientific">Chaetoceros debilis</name>
    <dbReference type="NCBI Taxonomy" id="122233"/>
    <lineage>
        <taxon>Eukaryota</taxon>
        <taxon>Sar</taxon>
        <taxon>Stramenopiles</taxon>
        <taxon>Ochrophyta</taxon>
        <taxon>Bacillariophyta</taxon>
        <taxon>Coscinodiscophyceae</taxon>
        <taxon>Chaetocerotophycidae</taxon>
        <taxon>Chaetocerotales</taxon>
        <taxon>Chaetocerotaceae</taxon>
        <taxon>Chaetoceros</taxon>
    </lineage>
</organism>
<feature type="chain" id="PRO_5030622172" description="Superoxide dismutase copper/zinc binding domain-containing protein" evidence="2">
    <location>
        <begin position="25"/>
        <end position="328"/>
    </location>
</feature>
<feature type="region of interest" description="Disordered" evidence="1">
    <location>
        <begin position="27"/>
        <end position="69"/>
    </location>
</feature>
<sequence length="328" mass="34402">MKFVALSIALAAINLDLLASPVLAHSEDQVRRRTKQGKDTKASKSTKSTKAPKAPKGTKAPKAPKSMKPDSLVALIEPPGGVTTSNLFGTAGLRYNMDGSILVSVDLIGLTPGGVVILSDGTDCDGGFSETPYICSDSGEAVGFIDALGVEPETTSRSAFRIDNGCTKEENIGKTIIVFGMYESNVGCGILREEAKEKVLVADMSSYPEYSGPLTPNGKVTVTFNDDDTFTFSYDVSGLKEDCVNCGIHIHAGTSCATPADVKGHGWNSVVVQDLWSTAGGATYTSDSMGNAEGYFSMTNGYGYEANANHAVVIHTQDGSRVACGVLN</sequence>
<proteinExistence type="predicted"/>
<keyword evidence="2" id="KW-0732">Signal</keyword>
<reference evidence="3" key="1">
    <citation type="submission" date="2021-01" db="EMBL/GenBank/DDBJ databases">
        <authorList>
            <person name="Corre E."/>
            <person name="Pelletier E."/>
            <person name="Niang G."/>
            <person name="Scheremetjew M."/>
            <person name="Finn R."/>
            <person name="Kale V."/>
            <person name="Holt S."/>
            <person name="Cochrane G."/>
            <person name="Meng A."/>
            <person name="Brown T."/>
            <person name="Cohen L."/>
        </authorList>
    </citation>
    <scope>NUCLEOTIDE SEQUENCE</scope>
    <source>
        <strain evidence="3">MM31A-1</strain>
    </source>
</reference>
<evidence type="ECO:0000256" key="2">
    <source>
        <dbReference type="SAM" id="SignalP"/>
    </source>
</evidence>
<evidence type="ECO:0008006" key="4">
    <source>
        <dbReference type="Google" id="ProtNLM"/>
    </source>
</evidence>
<dbReference type="EMBL" id="HBIO01012457">
    <property type="protein sequence ID" value="CAE0464832.1"/>
    <property type="molecule type" value="Transcribed_RNA"/>
</dbReference>
<name>A0A7S3V900_9STRA</name>
<feature type="signal peptide" evidence="2">
    <location>
        <begin position="1"/>
        <end position="24"/>
    </location>
</feature>
<dbReference type="GO" id="GO:0006801">
    <property type="term" value="P:superoxide metabolic process"/>
    <property type="evidence" value="ECO:0007669"/>
    <property type="project" value="InterPro"/>
</dbReference>
<evidence type="ECO:0000313" key="3">
    <source>
        <dbReference type="EMBL" id="CAE0464832.1"/>
    </source>
</evidence>
<dbReference type="InterPro" id="IPR036423">
    <property type="entry name" value="SOD-like_Cu/Zn_dom_sf"/>
</dbReference>
<dbReference type="GO" id="GO:0046872">
    <property type="term" value="F:metal ion binding"/>
    <property type="evidence" value="ECO:0007669"/>
    <property type="project" value="InterPro"/>
</dbReference>
<gene>
    <name evidence="3" type="ORF">CDEB00056_LOCUS9673</name>
</gene>
<dbReference type="SUPFAM" id="SSF49329">
    <property type="entry name" value="Cu,Zn superoxide dismutase-like"/>
    <property type="match status" value="1"/>
</dbReference>
<feature type="compositionally biased region" description="Basic and acidic residues" evidence="1">
    <location>
        <begin position="27"/>
        <end position="42"/>
    </location>
</feature>
<dbReference type="AlphaFoldDB" id="A0A7S3V900"/>